<evidence type="ECO:0000313" key="7">
    <source>
        <dbReference type="EMBL" id="PHP67351.1"/>
    </source>
</evidence>
<comment type="caution">
    <text evidence="7">The sequence shown here is derived from an EMBL/GenBank/DDBJ whole genome shotgun (WGS) entry which is preliminary data.</text>
</comment>
<evidence type="ECO:0000256" key="5">
    <source>
        <dbReference type="SAM" id="SignalP"/>
    </source>
</evidence>
<dbReference type="OrthoDB" id="5514238at2"/>
<keyword evidence="1 4" id="KW-0349">Heme</keyword>
<name>A0A2G1QPG3_9HYPH</name>
<keyword evidence="5" id="KW-0732">Signal</keyword>
<evidence type="ECO:0000259" key="6">
    <source>
        <dbReference type="PROSITE" id="PS51007"/>
    </source>
</evidence>
<organism evidence="7 8">
    <name type="scientific">Zhengella mangrovi</name>
    <dbReference type="NCBI Taxonomy" id="1982044"/>
    <lineage>
        <taxon>Bacteria</taxon>
        <taxon>Pseudomonadati</taxon>
        <taxon>Pseudomonadota</taxon>
        <taxon>Alphaproteobacteria</taxon>
        <taxon>Hyphomicrobiales</taxon>
        <taxon>Notoacmeibacteraceae</taxon>
        <taxon>Zhengella</taxon>
    </lineage>
</organism>
<feature type="domain" description="Cytochrome c" evidence="6">
    <location>
        <begin position="25"/>
        <end position="124"/>
    </location>
</feature>
<evidence type="ECO:0000313" key="8">
    <source>
        <dbReference type="Proteomes" id="UP000221168"/>
    </source>
</evidence>
<dbReference type="InterPro" id="IPR036909">
    <property type="entry name" value="Cyt_c-like_dom_sf"/>
</dbReference>
<sequence length="154" mass="16487">MRHSVQTFLAVFQFGLVAALVPGGAQAADGKALFEDNCAACHMPAADVSHDDLVAPPIFGVVMNYRRAYGSDRNVADAISQWLEKPDEAKSVMPQWVARFGLMPPLELAETDRTAIANYIASADFDPPAQGRGMGVMGHGMGMGRGMMRGFGNQ</sequence>
<keyword evidence="8" id="KW-1185">Reference proteome</keyword>
<dbReference type="EMBL" id="PDVP01000004">
    <property type="protein sequence ID" value="PHP67351.1"/>
    <property type="molecule type" value="Genomic_DNA"/>
</dbReference>
<dbReference type="Proteomes" id="UP000221168">
    <property type="component" value="Unassembled WGS sequence"/>
</dbReference>
<reference evidence="7 8" key="1">
    <citation type="submission" date="2017-10" db="EMBL/GenBank/DDBJ databases">
        <title>Sedimentibacterium mangrovi gen. nov., sp. nov., a novel member of family Phyllobacteriacea isolated from mangrove sediment.</title>
        <authorList>
            <person name="Liao H."/>
            <person name="Tian Y."/>
        </authorList>
    </citation>
    <scope>NUCLEOTIDE SEQUENCE [LARGE SCALE GENOMIC DNA]</scope>
    <source>
        <strain evidence="7 8">X9-2-2</strain>
    </source>
</reference>
<dbReference type="GO" id="GO:0046872">
    <property type="term" value="F:metal ion binding"/>
    <property type="evidence" value="ECO:0007669"/>
    <property type="project" value="UniProtKB-KW"/>
</dbReference>
<dbReference type="InterPro" id="IPR009056">
    <property type="entry name" value="Cyt_c-like_dom"/>
</dbReference>
<feature type="signal peptide" evidence="5">
    <location>
        <begin position="1"/>
        <end position="27"/>
    </location>
</feature>
<evidence type="ECO:0000256" key="4">
    <source>
        <dbReference type="PROSITE-ProRule" id="PRU00433"/>
    </source>
</evidence>
<dbReference type="AlphaFoldDB" id="A0A2G1QPG3"/>
<dbReference type="Pfam" id="PF00034">
    <property type="entry name" value="Cytochrom_C"/>
    <property type="match status" value="1"/>
</dbReference>
<proteinExistence type="predicted"/>
<dbReference type="SUPFAM" id="SSF46626">
    <property type="entry name" value="Cytochrome c"/>
    <property type="match status" value="1"/>
</dbReference>
<feature type="chain" id="PRO_5013807206" description="Cytochrome c domain-containing protein" evidence="5">
    <location>
        <begin position="28"/>
        <end position="154"/>
    </location>
</feature>
<dbReference type="GO" id="GO:0009055">
    <property type="term" value="F:electron transfer activity"/>
    <property type="evidence" value="ECO:0007669"/>
    <property type="project" value="InterPro"/>
</dbReference>
<gene>
    <name evidence="7" type="ORF">CSC94_09950</name>
</gene>
<dbReference type="Gene3D" id="1.10.760.10">
    <property type="entry name" value="Cytochrome c-like domain"/>
    <property type="match status" value="1"/>
</dbReference>
<accession>A0A2G1QPG3</accession>
<dbReference type="RefSeq" id="WP_099306178.1">
    <property type="nucleotide sequence ID" value="NZ_PDVP01000004.1"/>
</dbReference>
<protein>
    <recommendedName>
        <fullName evidence="6">Cytochrome c domain-containing protein</fullName>
    </recommendedName>
</protein>
<keyword evidence="3 4" id="KW-0408">Iron</keyword>
<dbReference type="PROSITE" id="PS51007">
    <property type="entry name" value="CYTC"/>
    <property type="match status" value="1"/>
</dbReference>
<dbReference type="GO" id="GO:0020037">
    <property type="term" value="F:heme binding"/>
    <property type="evidence" value="ECO:0007669"/>
    <property type="project" value="InterPro"/>
</dbReference>
<evidence type="ECO:0000256" key="3">
    <source>
        <dbReference type="ARBA" id="ARBA00023004"/>
    </source>
</evidence>
<keyword evidence="2 4" id="KW-0479">Metal-binding</keyword>
<evidence type="ECO:0000256" key="1">
    <source>
        <dbReference type="ARBA" id="ARBA00022617"/>
    </source>
</evidence>
<evidence type="ECO:0000256" key="2">
    <source>
        <dbReference type="ARBA" id="ARBA00022723"/>
    </source>
</evidence>